<proteinExistence type="predicted"/>
<dbReference type="EMBL" id="BSVB01000001">
    <property type="protein sequence ID" value="GMA95896.1"/>
    <property type="molecule type" value="Genomic_DNA"/>
</dbReference>
<protein>
    <submittedName>
        <fullName evidence="1">Uncharacterized protein</fullName>
    </submittedName>
</protein>
<sequence length="87" mass="9399">MCDAAEGEEVVLAEGLERDVAHQHEIVEVLAGQVSDLGQRRPVDQLGQRRREALRRLAQPLACDVEPERVEQCGGGGRRSGGRVVAG</sequence>
<evidence type="ECO:0000313" key="2">
    <source>
        <dbReference type="Proteomes" id="UP001157034"/>
    </source>
</evidence>
<organism evidence="1 2">
    <name type="scientific">Pseudolysinimonas kribbensis</name>
    <dbReference type="NCBI Taxonomy" id="433641"/>
    <lineage>
        <taxon>Bacteria</taxon>
        <taxon>Bacillati</taxon>
        <taxon>Actinomycetota</taxon>
        <taxon>Actinomycetes</taxon>
        <taxon>Micrococcales</taxon>
        <taxon>Microbacteriaceae</taxon>
        <taxon>Pseudolysinimonas</taxon>
    </lineage>
</organism>
<name>A0ABQ6K829_9MICO</name>
<accession>A0ABQ6K829</accession>
<comment type="caution">
    <text evidence="1">The sequence shown here is derived from an EMBL/GenBank/DDBJ whole genome shotgun (WGS) entry which is preliminary data.</text>
</comment>
<keyword evidence="2" id="KW-1185">Reference proteome</keyword>
<dbReference type="Proteomes" id="UP001157034">
    <property type="component" value="Unassembled WGS sequence"/>
</dbReference>
<gene>
    <name evidence="1" type="ORF">GCM10025881_27200</name>
</gene>
<evidence type="ECO:0000313" key="1">
    <source>
        <dbReference type="EMBL" id="GMA95896.1"/>
    </source>
</evidence>
<reference evidence="2" key="1">
    <citation type="journal article" date="2019" name="Int. J. Syst. Evol. Microbiol.">
        <title>The Global Catalogue of Microorganisms (GCM) 10K type strain sequencing project: providing services to taxonomists for standard genome sequencing and annotation.</title>
        <authorList>
            <consortium name="The Broad Institute Genomics Platform"/>
            <consortium name="The Broad Institute Genome Sequencing Center for Infectious Disease"/>
            <person name="Wu L."/>
            <person name="Ma J."/>
        </authorList>
    </citation>
    <scope>NUCLEOTIDE SEQUENCE [LARGE SCALE GENOMIC DNA]</scope>
    <source>
        <strain evidence="2">NBRC 108894</strain>
    </source>
</reference>